<name>A0A238FNT4_9BASI</name>
<dbReference type="InterPro" id="IPR030395">
    <property type="entry name" value="GP_PDE_dom"/>
</dbReference>
<protein>
    <submittedName>
        <fullName evidence="2">BQ2448_4283 protein</fullName>
    </submittedName>
</protein>
<dbReference type="OrthoDB" id="1058301at2759"/>
<proteinExistence type="predicted"/>
<dbReference type="Pfam" id="PF03009">
    <property type="entry name" value="GDPD"/>
    <property type="match status" value="1"/>
</dbReference>
<dbReference type="Gene3D" id="3.20.20.190">
    <property type="entry name" value="Phosphatidylinositol (PI) phosphodiesterase"/>
    <property type="match status" value="1"/>
</dbReference>
<dbReference type="PANTHER" id="PTHR43805">
    <property type="entry name" value="GLYCEROPHOSPHORYL DIESTER PHOSPHODIESTERASE"/>
    <property type="match status" value="1"/>
</dbReference>
<dbReference type="CDD" id="cd08570">
    <property type="entry name" value="GDPD_YPL206cp_fungi"/>
    <property type="match status" value="1"/>
</dbReference>
<dbReference type="AlphaFoldDB" id="A0A238FNT4"/>
<dbReference type="PROSITE" id="PS51704">
    <property type="entry name" value="GP_PDE"/>
    <property type="match status" value="1"/>
</dbReference>
<dbReference type="Proteomes" id="UP000198372">
    <property type="component" value="Unassembled WGS sequence"/>
</dbReference>
<evidence type="ECO:0000313" key="3">
    <source>
        <dbReference type="Proteomes" id="UP000198372"/>
    </source>
</evidence>
<organism evidence="2 3">
    <name type="scientific">Microbotryum intermedium</name>
    <dbReference type="NCBI Taxonomy" id="269621"/>
    <lineage>
        <taxon>Eukaryota</taxon>
        <taxon>Fungi</taxon>
        <taxon>Dikarya</taxon>
        <taxon>Basidiomycota</taxon>
        <taxon>Pucciniomycotina</taxon>
        <taxon>Microbotryomycetes</taxon>
        <taxon>Microbotryales</taxon>
        <taxon>Microbotryaceae</taxon>
        <taxon>Microbotryum</taxon>
    </lineage>
</organism>
<reference evidence="3" key="1">
    <citation type="submission" date="2016-09" db="EMBL/GenBank/DDBJ databases">
        <authorList>
            <person name="Jeantristanb JTB J.-T."/>
            <person name="Ricardo R."/>
        </authorList>
    </citation>
    <scope>NUCLEOTIDE SEQUENCE [LARGE SCALE GENOMIC DNA]</scope>
</reference>
<gene>
    <name evidence="2" type="ORF">BQ2448_4283</name>
</gene>
<sequence length="395" mass="44860">MLDLTLCTKTFSPSPALFVDCCTFHSTLALVSGANPARATIRYLGHARPHYRPPSTTRLVRPTTMATAAVIAPVKPPLVKKGNYEGQLPSCWGHRGVSASAAFPENTLASFEAAIRDGAEGIESGKSRLWTRARTNVHITEDSEIVMFHDPHLDRTTNGTGRIQTQKYYGVLDKLVTNKSPQQKIPTFRETIELLMRPENRAVFLNIDVKVDNDPERLFKLMHEIIAQYPDYETVLGPRLVLGLWHPKYVEPAVRLLPYMKRAHIGLSPGLARKYFWDACSSFSMNFSCLVGGDGEAFRRECKAAGKDLYVWTVNERREMIEATKWGVKAILTDRTAEFLKLREQIEYDWPSVSRETSWKFAYTSFWYSSIANFFISRYELYVLTATAGEFKLVR</sequence>
<accession>A0A238FNT4</accession>
<dbReference type="EMBL" id="FMSP01000009">
    <property type="protein sequence ID" value="SCV72746.1"/>
    <property type="molecule type" value="Genomic_DNA"/>
</dbReference>
<dbReference type="STRING" id="269621.A0A238FNT4"/>
<dbReference type="GO" id="GO:0008081">
    <property type="term" value="F:phosphoric diester hydrolase activity"/>
    <property type="evidence" value="ECO:0007669"/>
    <property type="project" value="InterPro"/>
</dbReference>
<evidence type="ECO:0000313" key="2">
    <source>
        <dbReference type="EMBL" id="SCV72746.1"/>
    </source>
</evidence>
<dbReference type="PANTHER" id="PTHR43805:SF1">
    <property type="entry name" value="GP-PDE DOMAIN-CONTAINING PROTEIN"/>
    <property type="match status" value="1"/>
</dbReference>
<feature type="domain" description="GP-PDE" evidence="1">
    <location>
        <begin position="89"/>
        <end position="343"/>
    </location>
</feature>
<dbReference type="InterPro" id="IPR017946">
    <property type="entry name" value="PLC-like_Pdiesterase_TIM-brl"/>
</dbReference>
<dbReference type="SUPFAM" id="SSF51695">
    <property type="entry name" value="PLC-like phosphodiesterases"/>
    <property type="match status" value="1"/>
</dbReference>
<dbReference type="GO" id="GO:0006629">
    <property type="term" value="P:lipid metabolic process"/>
    <property type="evidence" value="ECO:0007669"/>
    <property type="project" value="InterPro"/>
</dbReference>
<keyword evidence="3" id="KW-1185">Reference proteome</keyword>
<evidence type="ECO:0000259" key="1">
    <source>
        <dbReference type="PROSITE" id="PS51704"/>
    </source>
</evidence>